<sequence length="578" mass="64834">MVFILHSAIDEGSIRDNIGLPEYSYYFVLKGFLPVLEDMGEIITVKDTETPLDELVKAHRKANSSLLQRLLPSGNKGQDQPVFLSFSPPNHAPVDLDYKTLCVLAWEFSNIPSETWDDNPKNDWRYVLGKHGSAIALSTYSVTAIKEAMGEDFPVVAIPVPVWDRFQSLRDRLQGKTAINPAQLDFSGHIVDSRERSLSNEQLNPIAQKDQGAYQWNGEEVTLNFSFRDKDFNRLNGFYAPEHWGAWSRITTPWVELPFNVSGLVELTVEAHGYGANIGREITVSLGAQTGQITLTDAPVKHKLIFDLDSPADSISFSGLDMTPVEGSEDRRKLAIGICSVTLVEGAAEDLVEASADEHADAGLKLDGVVYTSIFNPSDGRKNWLDMVTAFCWAFRDCADATLVLKMTNKDLSNYMGKLNLLMSELAPYQCRIVAIHGFIEDEDYARLVSATSYYVNTSNCEGLCLPLMEYMSCGIPAIAPTNTAMKDYVDDNVAFTLRSSLEQNVWPQDPRDAFRTMRYRLDWESLRDAYLESYRVAKEDPARYQAMSDNNMNKLKQYCSDAVVKNKLQDFFASIDL</sequence>
<gene>
    <name evidence="3" type="ORF">BST96_12920</name>
</gene>
<feature type="domain" description="Glycosyl transferase family 1" evidence="1">
    <location>
        <begin position="434"/>
        <end position="494"/>
    </location>
</feature>
<dbReference type="PANTHER" id="PTHR46656:SF3">
    <property type="entry name" value="PUTATIVE-RELATED"/>
    <property type="match status" value="1"/>
</dbReference>
<dbReference type="PANTHER" id="PTHR46656">
    <property type="entry name" value="PUTATIVE-RELATED"/>
    <property type="match status" value="1"/>
</dbReference>
<dbReference type="KEGG" id="osg:BST96_12920"/>
<dbReference type="Gene3D" id="3.40.50.2000">
    <property type="entry name" value="Glycogen Phosphorylase B"/>
    <property type="match status" value="1"/>
</dbReference>
<dbReference type="Proteomes" id="UP000193450">
    <property type="component" value="Chromosome"/>
</dbReference>
<dbReference type="STRING" id="716816.BST96_12920"/>
<organism evidence="3 4">
    <name type="scientific">Oceanicoccus sagamiensis</name>
    <dbReference type="NCBI Taxonomy" id="716816"/>
    <lineage>
        <taxon>Bacteria</taxon>
        <taxon>Pseudomonadati</taxon>
        <taxon>Pseudomonadota</taxon>
        <taxon>Gammaproteobacteria</taxon>
        <taxon>Cellvibrionales</taxon>
        <taxon>Spongiibacteraceae</taxon>
        <taxon>Oceanicoccus</taxon>
    </lineage>
</organism>
<reference evidence="3 4" key="1">
    <citation type="submission" date="2016-11" db="EMBL/GenBank/DDBJ databases">
        <title>Trade-off between light-utilization and light-protection in marine flavobacteria.</title>
        <authorList>
            <person name="Kumagai Y."/>
        </authorList>
    </citation>
    <scope>NUCLEOTIDE SEQUENCE [LARGE SCALE GENOMIC DNA]</scope>
    <source>
        <strain evidence="3 4">NBRC 107125</strain>
    </source>
</reference>
<protein>
    <submittedName>
        <fullName evidence="3">Uncharacterized protein</fullName>
    </submittedName>
</protein>
<accession>A0A1X9NBF2</accession>
<dbReference type="Pfam" id="PF22895">
    <property type="entry name" value="DUF7024"/>
    <property type="match status" value="1"/>
</dbReference>
<dbReference type="GO" id="GO:0016757">
    <property type="term" value="F:glycosyltransferase activity"/>
    <property type="evidence" value="ECO:0007669"/>
    <property type="project" value="InterPro"/>
</dbReference>
<dbReference type="EMBL" id="CP019343">
    <property type="protein sequence ID" value="ARN74936.1"/>
    <property type="molecule type" value="Genomic_DNA"/>
</dbReference>
<keyword evidence="4" id="KW-1185">Reference proteome</keyword>
<feature type="domain" description="DUF7024" evidence="2">
    <location>
        <begin position="215"/>
        <end position="343"/>
    </location>
</feature>
<dbReference type="InterPro" id="IPR001296">
    <property type="entry name" value="Glyco_trans_1"/>
</dbReference>
<dbReference type="AlphaFoldDB" id="A0A1X9NBF2"/>
<evidence type="ECO:0000259" key="2">
    <source>
        <dbReference type="Pfam" id="PF22895"/>
    </source>
</evidence>
<proteinExistence type="predicted"/>
<dbReference type="RefSeq" id="WP_085759103.1">
    <property type="nucleotide sequence ID" value="NZ_CP019343.1"/>
</dbReference>
<evidence type="ECO:0000313" key="4">
    <source>
        <dbReference type="Proteomes" id="UP000193450"/>
    </source>
</evidence>
<dbReference type="InterPro" id="IPR054288">
    <property type="entry name" value="DUF7024"/>
</dbReference>
<evidence type="ECO:0000313" key="3">
    <source>
        <dbReference type="EMBL" id="ARN74936.1"/>
    </source>
</evidence>
<dbReference type="Pfam" id="PF00534">
    <property type="entry name" value="Glycos_transf_1"/>
    <property type="match status" value="1"/>
</dbReference>
<name>A0A1X9NBF2_9GAMM</name>
<dbReference type="SUPFAM" id="SSF53756">
    <property type="entry name" value="UDP-Glycosyltransferase/glycogen phosphorylase"/>
    <property type="match status" value="1"/>
</dbReference>
<evidence type="ECO:0000259" key="1">
    <source>
        <dbReference type="Pfam" id="PF00534"/>
    </source>
</evidence>